<dbReference type="KEGG" id="azz:DEW08_01620"/>
<keyword evidence="2" id="KW-1185">Reference proteome</keyword>
<reference evidence="2" key="1">
    <citation type="submission" date="2018-05" db="EMBL/GenBank/DDBJ databases">
        <title>Azospirillum thermophila sp. nov., a novel isolated from hot spring.</title>
        <authorList>
            <person name="Zhao Z."/>
        </authorList>
    </citation>
    <scope>NUCLEOTIDE SEQUENCE [LARGE SCALE GENOMIC DNA]</scope>
    <source>
        <strain evidence="2">CFH 70021</strain>
    </source>
</reference>
<proteinExistence type="predicted"/>
<dbReference type="AlphaFoldDB" id="A0A2S2CKM9"/>
<organism evidence="1 2">
    <name type="scientific">Azospirillum thermophilum</name>
    <dbReference type="NCBI Taxonomy" id="2202148"/>
    <lineage>
        <taxon>Bacteria</taxon>
        <taxon>Pseudomonadati</taxon>
        <taxon>Pseudomonadota</taxon>
        <taxon>Alphaproteobacteria</taxon>
        <taxon>Rhodospirillales</taxon>
        <taxon>Azospirillaceae</taxon>
        <taxon>Azospirillum</taxon>
    </lineage>
</organism>
<sequence>MEFAMPEQDAHQLYVVEAARRRVVVSARDAGRARAIAAVMLLGSPHAPARDSLVVREPEEEEREAFRAREFGPGSEVRLGAIPL</sequence>
<dbReference type="Proteomes" id="UP000245629">
    <property type="component" value="Chromosome 1"/>
</dbReference>
<gene>
    <name evidence="1" type="ORF">DEW08_01620</name>
</gene>
<accession>A0A2S2CKM9</accession>
<protein>
    <submittedName>
        <fullName evidence="1">Uncharacterized protein</fullName>
    </submittedName>
</protein>
<name>A0A2S2CKM9_9PROT</name>
<dbReference type="EMBL" id="CP029352">
    <property type="protein sequence ID" value="AWK85054.1"/>
    <property type="molecule type" value="Genomic_DNA"/>
</dbReference>
<evidence type="ECO:0000313" key="2">
    <source>
        <dbReference type="Proteomes" id="UP000245629"/>
    </source>
</evidence>
<evidence type="ECO:0000313" key="1">
    <source>
        <dbReference type="EMBL" id="AWK85054.1"/>
    </source>
</evidence>